<name>A0ABD5Y597_9EURY</name>
<protein>
    <submittedName>
        <fullName evidence="2">Uncharacterized protein</fullName>
    </submittedName>
</protein>
<accession>A0ABD5Y597</accession>
<proteinExistence type="predicted"/>
<dbReference type="GeneID" id="78822875"/>
<evidence type="ECO:0000313" key="3">
    <source>
        <dbReference type="Proteomes" id="UP001596432"/>
    </source>
</evidence>
<comment type="caution">
    <text evidence="2">The sequence shown here is derived from an EMBL/GenBank/DDBJ whole genome shotgun (WGS) entry which is preliminary data.</text>
</comment>
<dbReference type="Proteomes" id="UP001596432">
    <property type="component" value="Unassembled WGS sequence"/>
</dbReference>
<sequence>MVNAFWLDRDLRQAAAWLVDRHVTSSVFECSMVLTTAVQLRGHEDDLSFTHADNPLTQWAADSFENWQYLRAYTDAAHEEWRYRWDHTPEESHGSWEQVAGLDLEAVRELDWPSTDLSDPPQLTGEWAADDYVDAYRYYYANDKRHLFSWARDRTEPPWIDEYTVEDPGDADDAGGANDAGDANEADDRSE</sequence>
<evidence type="ECO:0000256" key="1">
    <source>
        <dbReference type="SAM" id="MobiDB-lite"/>
    </source>
</evidence>
<organism evidence="2 3">
    <name type="scientific">Halosimplex aquaticum</name>
    <dbReference type="NCBI Taxonomy" id="3026162"/>
    <lineage>
        <taxon>Archaea</taxon>
        <taxon>Methanobacteriati</taxon>
        <taxon>Methanobacteriota</taxon>
        <taxon>Stenosarchaea group</taxon>
        <taxon>Halobacteria</taxon>
        <taxon>Halobacteriales</taxon>
        <taxon>Haloarculaceae</taxon>
        <taxon>Halosimplex</taxon>
    </lineage>
</organism>
<dbReference type="AlphaFoldDB" id="A0ABD5Y597"/>
<keyword evidence="3" id="KW-1185">Reference proteome</keyword>
<feature type="compositionally biased region" description="Acidic residues" evidence="1">
    <location>
        <begin position="163"/>
        <end position="173"/>
    </location>
</feature>
<feature type="region of interest" description="Disordered" evidence="1">
    <location>
        <begin position="161"/>
        <end position="191"/>
    </location>
</feature>
<gene>
    <name evidence="2" type="ORF">ACFQMA_22175</name>
</gene>
<dbReference type="EMBL" id="JBHTAS010000001">
    <property type="protein sequence ID" value="MFC7142530.1"/>
    <property type="molecule type" value="Genomic_DNA"/>
</dbReference>
<dbReference type="RefSeq" id="WP_274323595.1">
    <property type="nucleotide sequence ID" value="NZ_CP118158.1"/>
</dbReference>
<evidence type="ECO:0000313" key="2">
    <source>
        <dbReference type="EMBL" id="MFC7142530.1"/>
    </source>
</evidence>
<reference evidence="2 3" key="1">
    <citation type="journal article" date="2019" name="Int. J. Syst. Evol. Microbiol.">
        <title>The Global Catalogue of Microorganisms (GCM) 10K type strain sequencing project: providing services to taxonomists for standard genome sequencing and annotation.</title>
        <authorList>
            <consortium name="The Broad Institute Genomics Platform"/>
            <consortium name="The Broad Institute Genome Sequencing Center for Infectious Disease"/>
            <person name="Wu L."/>
            <person name="Ma J."/>
        </authorList>
    </citation>
    <scope>NUCLEOTIDE SEQUENCE [LARGE SCALE GENOMIC DNA]</scope>
    <source>
        <strain evidence="2 3">XZYJT29</strain>
    </source>
</reference>